<protein>
    <submittedName>
        <fullName evidence="1">Uncharacterized protein</fullName>
    </submittedName>
</protein>
<evidence type="ECO:0000313" key="1">
    <source>
        <dbReference type="EMBL" id="SHG60584.1"/>
    </source>
</evidence>
<keyword evidence="2" id="KW-1185">Reference proteome</keyword>
<dbReference type="InterPro" id="IPR035093">
    <property type="entry name" value="RelE/ParE_toxin_dom_sf"/>
</dbReference>
<proteinExistence type="predicted"/>
<dbReference type="OrthoDB" id="6332098at2"/>
<dbReference type="EMBL" id="FQWD01000004">
    <property type="protein sequence ID" value="SHG60584.1"/>
    <property type="molecule type" value="Genomic_DNA"/>
</dbReference>
<evidence type="ECO:0000313" key="2">
    <source>
        <dbReference type="Proteomes" id="UP000184520"/>
    </source>
</evidence>
<organism evidence="1 2">
    <name type="scientific">Marisediminitalea aggregata</name>
    <dbReference type="NCBI Taxonomy" id="634436"/>
    <lineage>
        <taxon>Bacteria</taxon>
        <taxon>Pseudomonadati</taxon>
        <taxon>Pseudomonadota</taxon>
        <taxon>Gammaproteobacteria</taxon>
        <taxon>Alteromonadales</taxon>
        <taxon>Alteromonadaceae</taxon>
        <taxon>Marisediminitalea</taxon>
    </lineage>
</organism>
<accession>A0A1M5L663</accession>
<dbReference type="AlphaFoldDB" id="A0A1M5L663"/>
<dbReference type="STRING" id="634436.SAMN05216361_2543"/>
<dbReference type="Gene3D" id="3.30.2310.20">
    <property type="entry name" value="RelE-like"/>
    <property type="match status" value="1"/>
</dbReference>
<dbReference type="RefSeq" id="WP_073323003.1">
    <property type="nucleotide sequence ID" value="NZ_FQWD01000004.1"/>
</dbReference>
<sequence>MSIKTIIDRRLKEVWVNDDLSVFPSLYNFEIRNVLFDLDAADVITDLHDIGAVQFNPNDKRAWSVTITVNNIEPCGAVICDFWDGNCYNIDFREYNP</sequence>
<name>A0A1M5L663_9ALTE</name>
<reference evidence="2" key="1">
    <citation type="submission" date="2016-11" db="EMBL/GenBank/DDBJ databases">
        <authorList>
            <person name="Varghese N."/>
            <person name="Submissions S."/>
        </authorList>
    </citation>
    <scope>NUCLEOTIDE SEQUENCE [LARGE SCALE GENOMIC DNA]</scope>
    <source>
        <strain evidence="2">CGMCC 1.8995</strain>
    </source>
</reference>
<dbReference type="Proteomes" id="UP000184520">
    <property type="component" value="Unassembled WGS sequence"/>
</dbReference>
<gene>
    <name evidence="1" type="ORF">SAMN05216361_2543</name>
</gene>